<evidence type="ECO:0000259" key="1">
    <source>
        <dbReference type="Pfam" id="PF00391"/>
    </source>
</evidence>
<comment type="caution">
    <text evidence="2">The sequence shown here is derived from an EMBL/GenBank/DDBJ whole genome shotgun (WGS) entry which is preliminary data.</text>
</comment>
<dbReference type="InterPro" id="IPR051549">
    <property type="entry name" value="PEP_Utilizing_Enz"/>
</dbReference>
<proteinExistence type="predicted"/>
<dbReference type="Proteomes" id="UP000075260">
    <property type="component" value="Unassembled WGS sequence"/>
</dbReference>
<dbReference type="AlphaFoldDB" id="A0A150QXI6"/>
<gene>
    <name evidence="2" type="ORF">BE15_32355</name>
</gene>
<dbReference type="RefSeq" id="WP_061606141.1">
    <property type="nucleotide sequence ID" value="NZ_JEMA01000241.1"/>
</dbReference>
<evidence type="ECO:0000313" key="2">
    <source>
        <dbReference type="EMBL" id="KYF72717.1"/>
    </source>
</evidence>
<dbReference type="SUPFAM" id="SSF52009">
    <property type="entry name" value="Phosphohistidine domain"/>
    <property type="match status" value="1"/>
</dbReference>
<sequence>MKREPSVTGVKFEAPGPGPWEVERAHFMRPITRFAVEPFTRGMPRGFAEGSERYGLLMSHFKPAVVNGFMYSQPVIHGAPEGASGPPPKPLLWLLLRLHPQMRARIRQSGRVFEGKLWREDLDRWDRVDRPRATEKNLAVQAIDPAPLDTEALIAHLRRAQAHMEDMIFLHHRYNFAAVLPVGDYLAHVTEWTGASPGEALALLQGTTPLAKGVATEQLEVLAGALRASAAGREALARRDDPQAVLDALAATEGDVGPATRAYLDLVRFRTVGYDVSDKTGGELPDTLVRAIRAAVLGDRGDRALAARDAKEKALRERVPAAHRARFDDLLREARHMSRLRDERALYSDSWGTGLGRRAVIEAGRRLAAAGKIDDPEHAADLSLDELIGLLRDRGAPSAAEISARARWRATATLADAPPWLNMPPGPPPPLDVFPAAARRASQAVEAILQSLSKESEARNTATTVRGLSINEGVYEGTARVVIGPDDFGRIQQGDVLVTRATSASFNVVLPLLGAIVTDRGGQLCHAAIVAREYGIPGIVGTREATATIPDGARVRVDGSAGEVTILAPAPERSAREAAL</sequence>
<dbReference type="PANTHER" id="PTHR43615:SF1">
    <property type="entry name" value="PPDK_N DOMAIN-CONTAINING PROTEIN"/>
    <property type="match status" value="1"/>
</dbReference>
<dbReference type="PANTHER" id="PTHR43615">
    <property type="entry name" value="PHOSPHOENOLPYRUVATE SYNTHASE-RELATED"/>
    <property type="match status" value="1"/>
</dbReference>
<dbReference type="InterPro" id="IPR036637">
    <property type="entry name" value="Phosphohistidine_dom_sf"/>
</dbReference>
<organism evidence="2 3">
    <name type="scientific">Sorangium cellulosum</name>
    <name type="common">Polyangium cellulosum</name>
    <dbReference type="NCBI Taxonomy" id="56"/>
    <lineage>
        <taxon>Bacteria</taxon>
        <taxon>Pseudomonadati</taxon>
        <taxon>Myxococcota</taxon>
        <taxon>Polyangia</taxon>
        <taxon>Polyangiales</taxon>
        <taxon>Polyangiaceae</taxon>
        <taxon>Sorangium</taxon>
    </lineage>
</organism>
<name>A0A150QXI6_SORCE</name>
<feature type="domain" description="PEP-utilising enzyme mobile" evidence="1">
    <location>
        <begin position="491"/>
        <end position="562"/>
    </location>
</feature>
<evidence type="ECO:0000313" key="3">
    <source>
        <dbReference type="Proteomes" id="UP000075260"/>
    </source>
</evidence>
<protein>
    <recommendedName>
        <fullName evidence="1">PEP-utilising enzyme mobile domain-containing protein</fullName>
    </recommendedName>
</protein>
<reference evidence="2 3" key="1">
    <citation type="submission" date="2014-02" db="EMBL/GenBank/DDBJ databases">
        <title>The small core and large imbalanced accessory genome model reveals a collaborative survival strategy of Sorangium cellulosum strains in nature.</title>
        <authorList>
            <person name="Han K."/>
            <person name="Peng R."/>
            <person name="Blom J."/>
            <person name="Li Y.-Z."/>
        </authorList>
    </citation>
    <scope>NUCLEOTIDE SEQUENCE [LARGE SCALE GENOMIC DNA]</scope>
    <source>
        <strain evidence="2 3">So0008-312</strain>
    </source>
</reference>
<dbReference type="Pfam" id="PF00391">
    <property type="entry name" value="PEP-utilizers"/>
    <property type="match status" value="1"/>
</dbReference>
<dbReference type="GO" id="GO:0016772">
    <property type="term" value="F:transferase activity, transferring phosphorus-containing groups"/>
    <property type="evidence" value="ECO:0007669"/>
    <property type="project" value="InterPro"/>
</dbReference>
<dbReference type="EMBL" id="JEMA01000241">
    <property type="protein sequence ID" value="KYF72717.1"/>
    <property type="molecule type" value="Genomic_DNA"/>
</dbReference>
<dbReference type="Gene3D" id="3.50.30.10">
    <property type="entry name" value="Phosphohistidine domain"/>
    <property type="match status" value="1"/>
</dbReference>
<dbReference type="OrthoDB" id="9765468at2"/>
<dbReference type="InterPro" id="IPR008279">
    <property type="entry name" value="PEP-util_enz_mobile_dom"/>
</dbReference>
<accession>A0A150QXI6</accession>